<keyword evidence="1" id="KW-0812">Transmembrane</keyword>
<dbReference type="InterPro" id="IPR024405">
    <property type="entry name" value="Phage_BhlA/UviB"/>
</dbReference>
<name>A0A9D1FMG2_9FIRM</name>
<proteinExistence type="predicted"/>
<dbReference type="Pfam" id="PF10960">
    <property type="entry name" value="Holin_BhlA"/>
    <property type="match status" value="1"/>
</dbReference>
<evidence type="ECO:0000313" key="3">
    <source>
        <dbReference type="Proteomes" id="UP000824002"/>
    </source>
</evidence>
<accession>A0A9D1FMG2</accession>
<sequence>MEEILTAALGQGLYAGLFVFLLLWVLRKNEEREKSYHLILKEQAQLLQKIAQSVEQMKGQLDRLEAPVPERDCWQGRRGNHEQPVS</sequence>
<dbReference type="AlphaFoldDB" id="A0A9D1FMG2"/>
<reference evidence="2" key="2">
    <citation type="journal article" date="2021" name="PeerJ">
        <title>Extensive microbial diversity within the chicken gut microbiome revealed by metagenomics and culture.</title>
        <authorList>
            <person name="Gilroy R."/>
            <person name="Ravi A."/>
            <person name="Getino M."/>
            <person name="Pursley I."/>
            <person name="Horton D.L."/>
            <person name="Alikhan N.F."/>
            <person name="Baker D."/>
            <person name="Gharbi K."/>
            <person name="Hall N."/>
            <person name="Watson M."/>
            <person name="Adriaenssens E.M."/>
            <person name="Foster-Nyarko E."/>
            <person name="Jarju S."/>
            <person name="Secka A."/>
            <person name="Antonio M."/>
            <person name="Oren A."/>
            <person name="Chaudhuri R.R."/>
            <person name="La Ragione R."/>
            <person name="Hildebrand F."/>
            <person name="Pallen M.J."/>
        </authorList>
    </citation>
    <scope>NUCLEOTIDE SEQUENCE</scope>
    <source>
        <strain evidence="2">CHK199-13235</strain>
    </source>
</reference>
<organism evidence="2 3">
    <name type="scientific">Candidatus Merdivicinus excrementipullorum</name>
    <dbReference type="NCBI Taxonomy" id="2840867"/>
    <lineage>
        <taxon>Bacteria</taxon>
        <taxon>Bacillati</taxon>
        <taxon>Bacillota</taxon>
        <taxon>Clostridia</taxon>
        <taxon>Eubacteriales</taxon>
        <taxon>Oscillospiraceae</taxon>
        <taxon>Oscillospiraceae incertae sedis</taxon>
        <taxon>Candidatus Merdivicinus</taxon>
    </lineage>
</organism>
<evidence type="ECO:0000313" key="2">
    <source>
        <dbReference type="EMBL" id="HIS76561.1"/>
    </source>
</evidence>
<gene>
    <name evidence="2" type="ORF">IAB51_07085</name>
</gene>
<evidence type="ECO:0000256" key="1">
    <source>
        <dbReference type="SAM" id="Phobius"/>
    </source>
</evidence>
<keyword evidence="1" id="KW-0472">Membrane</keyword>
<feature type="transmembrane region" description="Helical" evidence="1">
    <location>
        <begin position="6"/>
        <end position="26"/>
    </location>
</feature>
<keyword evidence="1" id="KW-1133">Transmembrane helix</keyword>
<dbReference type="EMBL" id="DVJP01000047">
    <property type="protein sequence ID" value="HIS76561.1"/>
    <property type="molecule type" value="Genomic_DNA"/>
</dbReference>
<protein>
    <submittedName>
        <fullName evidence="2">UviB-like protein</fullName>
    </submittedName>
</protein>
<dbReference type="Proteomes" id="UP000824002">
    <property type="component" value="Unassembled WGS sequence"/>
</dbReference>
<reference evidence="2" key="1">
    <citation type="submission" date="2020-10" db="EMBL/GenBank/DDBJ databases">
        <authorList>
            <person name="Gilroy R."/>
        </authorList>
    </citation>
    <scope>NUCLEOTIDE SEQUENCE</scope>
    <source>
        <strain evidence="2">CHK199-13235</strain>
    </source>
</reference>
<comment type="caution">
    <text evidence="2">The sequence shown here is derived from an EMBL/GenBank/DDBJ whole genome shotgun (WGS) entry which is preliminary data.</text>
</comment>